<comment type="caution">
    <text evidence="3">The sequence shown here is derived from an EMBL/GenBank/DDBJ whole genome shotgun (WGS) entry which is preliminary data.</text>
</comment>
<organism evidence="3 4">
    <name type="scientific">Nocardia vulneris</name>
    <dbReference type="NCBI Taxonomy" id="1141657"/>
    <lineage>
        <taxon>Bacteria</taxon>
        <taxon>Bacillati</taxon>
        <taxon>Actinomycetota</taxon>
        <taxon>Actinomycetes</taxon>
        <taxon>Mycobacteriales</taxon>
        <taxon>Nocardiaceae</taxon>
        <taxon>Nocardia</taxon>
    </lineage>
</organism>
<keyword evidence="2" id="KW-0812">Transmembrane</keyword>
<dbReference type="RefSeq" id="WP_043677962.1">
    <property type="nucleotide sequence ID" value="NZ_BDCI01000042.1"/>
</dbReference>
<feature type="region of interest" description="Disordered" evidence="1">
    <location>
        <begin position="21"/>
        <end position="40"/>
    </location>
</feature>
<keyword evidence="2" id="KW-0472">Membrane</keyword>
<keyword evidence="4" id="KW-1185">Reference proteome</keyword>
<feature type="transmembrane region" description="Helical" evidence="2">
    <location>
        <begin position="68"/>
        <end position="87"/>
    </location>
</feature>
<evidence type="ECO:0000256" key="2">
    <source>
        <dbReference type="SAM" id="Phobius"/>
    </source>
</evidence>
<gene>
    <name evidence="3" type="ORF">FG87_31965</name>
</gene>
<evidence type="ECO:0000313" key="4">
    <source>
        <dbReference type="Proteomes" id="UP000031364"/>
    </source>
</evidence>
<dbReference type="EMBL" id="JNFP01000048">
    <property type="protein sequence ID" value="KIA61257.1"/>
    <property type="molecule type" value="Genomic_DNA"/>
</dbReference>
<protein>
    <recommendedName>
        <fullName evidence="5">DUF3040 domain-containing protein</fullName>
    </recommendedName>
</protein>
<keyword evidence="2" id="KW-1133">Transmembrane helix</keyword>
<evidence type="ECO:0008006" key="5">
    <source>
        <dbReference type="Google" id="ProtNLM"/>
    </source>
</evidence>
<dbReference type="Proteomes" id="UP000031364">
    <property type="component" value="Unassembled WGS sequence"/>
</dbReference>
<feature type="transmembrane region" description="Helical" evidence="2">
    <location>
        <begin position="43"/>
        <end position="62"/>
    </location>
</feature>
<evidence type="ECO:0000256" key="1">
    <source>
        <dbReference type="SAM" id="MobiDB-lite"/>
    </source>
</evidence>
<evidence type="ECO:0000313" key="3">
    <source>
        <dbReference type="EMBL" id="KIA61257.1"/>
    </source>
</evidence>
<reference evidence="3 4" key="1">
    <citation type="journal article" date="2014" name="Int. J. Syst. Evol. Microbiol.">
        <title>Nocardia vulneris sp. nov., isolated from wounds of human patients in North America.</title>
        <authorList>
            <person name="Lasker B.A."/>
            <person name="Bell M."/>
            <person name="Klenk H.P."/>
            <person name="Sproer C."/>
            <person name="Schumann C."/>
            <person name="Schumann P."/>
            <person name="Brown J.M."/>
        </authorList>
    </citation>
    <scope>NUCLEOTIDE SEQUENCE [LARGE SCALE GENOMIC DNA]</scope>
    <source>
        <strain evidence="3 4">W9851</strain>
    </source>
</reference>
<proteinExistence type="predicted"/>
<sequence>MTSNDHGVDWDGELQALMESSGIDPREATRPNRAQRWTRRARTAKPAFGAVAVTVPGMWFVAGSGAPTAAVVPLMIWAIGWIAYGIWISLGRPDWSITAAALGKVAVASGRAGSRFAHARTRPLRARWRTVRARVTADAPAAGEA</sequence>
<name>A0ABR4Z7K5_9NOCA</name>
<accession>A0ABR4Z7K5</accession>